<evidence type="ECO:0000256" key="5">
    <source>
        <dbReference type="ARBA" id="ARBA00048367"/>
    </source>
</evidence>
<feature type="region of interest" description="Disordered" evidence="6">
    <location>
        <begin position="410"/>
        <end position="429"/>
    </location>
</feature>
<keyword evidence="2" id="KW-0547">Nucleotide-binding</keyword>
<sequence>MSAPTPYADSTPDIPSPRCVEPEVDWRADVDFMDRYNNVRQIELSRQPREMKATALEIESEIYNNSRSKHDYNANIQGVIDAGEPMETSEGDTSLESVGNGIVIGQYTNCEEIGEGVSSKVYVSGTVALKVRKEPEDLPPHNIGREARIMETLGTRRDNNGGLTRCIHLESYFDSPLGPVLVMPFMPLTLEMVLKDDTHDCSPHSKLSQKRLFHIFEQVFSGLEYVHSFGIIHRDIKPSSILLSSLDGSAVLSDFGASWHPEFSLMVEPVEPETQKCLDVGTGRYRAPETLFGNHAYGTSLDMWSAGAMLAECARPYPHDPLFRSLAAHEDGNQLGLILDIIKKLGTPTHETWPESTTFRTPPFEMYNHFETRPWAEILADVNERIQVIVSKLVRYQSTERLTATQALEEIQKLQNPTEEETHDEEDNE</sequence>
<reference evidence="8 9" key="1">
    <citation type="journal article" date="2024" name="IMA Fungus">
        <title>IMA Genome - F19 : A genome assembly and annotation guide to empower mycologists, including annotated draft genome sequences of Ceratocystis pirilliformis, Diaporthe australafricana, Fusarium ophioides, Paecilomyces lecythidis, and Sporothrix stenoceras.</title>
        <authorList>
            <person name="Aylward J."/>
            <person name="Wilson A.M."/>
            <person name="Visagie C.M."/>
            <person name="Spraker J."/>
            <person name="Barnes I."/>
            <person name="Buitendag C."/>
            <person name="Ceriani C."/>
            <person name="Del Mar Angel L."/>
            <person name="du Plessis D."/>
            <person name="Fuchs T."/>
            <person name="Gasser K."/>
            <person name="Kramer D."/>
            <person name="Li W."/>
            <person name="Munsamy K."/>
            <person name="Piso A."/>
            <person name="Price J.L."/>
            <person name="Sonnekus B."/>
            <person name="Thomas C."/>
            <person name="van der Nest A."/>
            <person name="van Dijk A."/>
            <person name="van Heerden A."/>
            <person name="van Vuuren N."/>
            <person name="Yilmaz N."/>
            <person name="Duong T.A."/>
            <person name="van der Merwe N.A."/>
            <person name="Wingfield M.J."/>
            <person name="Wingfield B.D."/>
        </authorList>
    </citation>
    <scope>NUCLEOTIDE SEQUENCE [LARGE SCALE GENOMIC DNA]</scope>
    <source>
        <strain evidence="8 9">CMW 5346</strain>
    </source>
</reference>
<dbReference type="Pfam" id="PF00069">
    <property type="entry name" value="Pkinase"/>
    <property type="match status" value="1"/>
</dbReference>
<organism evidence="8 9">
    <name type="scientific">Sporothrix stenoceras</name>
    <dbReference type="NCBI Taxonomy" id="5173"/>
    <lineage>
        <taxon>Eukaryota</taxon>
        <taxon>Fungi</taxon>
        <taxon>Dikarya</taxon>
        <taxon>Ascomycota</taxon>
        <taxon>Pezizomycotina</taxon>
        <taxon>Sordariomycetes</taxon>
        <taxon>Sordariomycetidae</taxon>
        <taxon>Ophiostomatales</taxon>
        <taxon>Ophiostomataceae</taxon>
        <taxon>Sporothrix</taxon>
    </lineage>
</organism>
<evidence type="ECO:0000313" key="9">
    <source>
        <dbReference type="Proteomes" id="UP001583186"/>
    </source>
</evidence>
<gene>
    <name evidence="8" type="primary">CSK1</name>
    <name evidence="8" type="ORF">Sste5346_006512</name>
</gene>
<comment type="catalytic activity">
    <reaction evidence="5">
        <text>L-seryl-[protein] + ATP = O-phospho-L-seryl-[protein] + ADP + H(+)</text>
        <dbReference type="Rhea" id="RHEA:17989"/>
        <dbReference type="Rhea" id="RHEA-COMP:9863"/>
        <dbReference type="Rhea" id="RHEA-COMP:11604"/>
        <dbReference type="ChEBI" id="CHEBI:15378"/>
        <dbReference type="ChEBI" id="CHEBI:29999"/>
        <dbReference type="ChEBI" id="CHEBI:30616"/>
        <dbReference type="ChEBI" id="CHEBI:83421"/>
        <dbReference type="ChEBI" id="CHEBI:456216"/>
        <dbReference type="EC" id="2.7.11.22"/>
    </reaction>
</comment>
<dbReference type="EC" id="2.7.11.22" evidence="1"/>
<keyword evidence="9" id="KW-1185">Reference proteome</keyword>
<evidence type="ECO:0000256" key="6">
    <source>
        <dbReference type="SAM" id="MobiDB-lite"/>
    </source>
</evidence>
<comment type="catalytic activity">
    <reaction evidence="4">
        <text>L-threonyl-[protein] + ATP = O-phospho-L-threonyl-[protein] + ADP + H(+)</text>
        <dbReference type="Rhea" id="RHEA:46608"/>
        <dbReference type="Rhea" id="RHEA-COMP:11060"/>
        <dbReference type="Rhea" id="RHEA-COMP:11605"/>
        <dbReference type="ChEBI" id="CHEBI:15378"/>
        <dbReference type="ChEBI" id="CHEBI:30013"/>
        <dbReference type="ChEBI" id="CHEBI:30616"/>
        <dbReference type="ChEBI" id="CHEBI:61977"/>
        <dbReference type="ChEBI" id="CHEBI:456216"/>
        <dbReference type="EC" id="2.7.11.22"/>
    </reaction>
</comment>
<dbReference type="GO" id="GO:0004693">
    <property type="term" value="F:cyclin-dependent protein serine/threonine kinase activity"/>
    <property type="evidence" value="ECO:0007669"/>
    <property type="project" value="UniProtKB-EC"/>
</dbReference>
<dbReference type="PROSITE" id="PS50011">
    <property type="entry name" value="PROTEIN_KINASE_DOM"/>
    <property type="match status" value="1"/>
</dbReference>
<name>A0ABR3YY66_9PEZI</name>
<protein>
    <recommendedName>
        <fullName evidence="1">cyclin-dependent kinase</fullName>
        <ecNumber evidence="1">2.7.11.22</ecNumber>
    </recommendedName>
</protein>
<dbReference type="PANTHER" id="PTHR24056:SF576">
    <property type="entry name" value="SERINE_THREONINE-PROTEIN KINASE CSK1"/>
    <property type="match status" value="1"/>
</dbReference>
<dbReference type="InterPro" id="IPR011009">
    <property type="entry name" value="Kinase-like_dom_sf"/>
</dbReference>
<evidence type="ECO:0000256" key="4">
    <source>
        <dbReference type="ARBA" id="ARBA00047811"/>
    </source>
</evidence>
<accession>A0ABR3YY66</accession>
<dbReference type="EMBL" id="JAWCUI010000038">
    <property type="protein sequence ID" value="KAL1893334.1"/>
    <property type="molecule type" value="Genomic_DNA"/>
</dbReference>
<keyword evidence="8" id="KW-0808">Transferase</keyword>
<dbReference type="Proteomes" id="UP001583186">
    <property type="component" value="Unassembled WGS sequence"/>
</dbReference>
<evidence type="ECO:0000256" key="1">
    <source>
        <dbReference type="ARBA" id="ARBA00012425"/>
    </source>
</evidence>
<dbReference type="InterPro" id="IPR000719">
    <property type="entry name" value="Prot_kinase_dom"/>
</dbReference>
<feature type="compositionally biased region" description="Acidic residues" evidence="6">
    <location>
        <begin position="418"/>
        <end position="429"/>
    </location>
</feature>
<dbReference type="InterPro" id="IPR050108">
    <property type="entry name" value="CDK"/>
</dbReference>
<evidence type="ECO:0000313" key="8">
    <source>
        <dbReference type="EMBL" id="KAL1893334.1"/>
    </source>
</evidence>
<evidence type="ECO:0000256" key="3">
    <source>
        <dbReference type="ARBA" id="ARBA00022840"/>
    </source>
</evidence>
<dbReference type="SUPFAM" id="SSF56112">
    <property type="entry name" value="Protein kinase-like (PK-like)"/>
    <property type="match status" value="1"/>
</dbReference>
<evidence type="ECO:0000259" key="7">
    <source>
        <dbReference type="PROSITE" id="PS50011"/>
    </source>
</evidence>
<dbReference type="Gene3D" id="1.10.510.10">
    <property type="entry name" value="Transferase(Phosphotransferase) domain 1"/>
    <property type="match status" value="1"/>
</dbReference>
<evidence type="ECO:0000256" key="2">
    <source>
        <dbReference type="ARBA" id="ARBA00022741"/>
    </source>
</evidence>
<feature type="domain" description="Protein kinase" evidence="7">
    <location>
        <begin position="107"/>
        <end position="414"/>
    </location>
</feature>
<proteinExistence type="predicted"/>
<comment type="caution">
    <text evidence="8">The sequence shown here is derived from an EMBL/GenBank/DDBJ whole genome shotgun (WGS) entry which is preliminary data.</text>
</comment>
<keyword evidence="8" id="KW-0418">Kinase</keyword>
<keyword evidence="3" id="KW-0067">ATP-binding</keyword>
<dbReference type="PANTHER" id="PTHR24056">
    <property type="entry name" value="CELL DIVISION PROTEIN KINASE"/>
    <property type="match status" value="1"/>
</dbReference>